<evidence type="ECO:0000313" key="3">
    <source>
        <dbReference type="Proteomes" id="UP000008461"/>
    </source>
</evidence>
<dbReference type="Proteomes" id="UP000008461">
    <property type="component" value="Chromosome"/>
</dbReference>
<accession>F4KRL5</accession>
<gene>
    <name evidence="2" type="ordered locus">Halhy_1106</name>
</gene>
<name>F4KRL5_HALH1</name>
<dbReference type="STRING" id="760192.Halhy_1106"/>
<feature type="chain" id="PRO_5003315950" description="Lipoprotein" evidence="1">
    <location>
        <begin position="21"/>
        <end position="211"/>
    </location>
</feature>
<reference evidence="2 3" key="1">
    <citation type="journal article" date="2011" name="Stand. Genomic Sci.">
        <title>Complete genome sequence of Haliscomenobacter hydrossis type strain (O).</title>
        <authorList>
            <consortium name="US DOE Joint Genome Institute (JGI-PGF)"/>
            <person name="Daligault H."/>
            <person name="Lapidus A."/>
            <person name="Zeytun A."/>
            <person name="Nolan M."/>
            <person name="Lucas S."/>
            <person name="Del Rio T.G."/>
            <person name="Tice H."/>
            <person name="Cheng J.F."/>
            <person name="Tapia R."/>
            <person name="Han C."/>
            <person name="Goodwin L."/>
            <person name="Pitluck S."/>
            <person name="Liolios K."/>
            <person name="Pagani I."/>
            <person name="Ivanova N."/>
            <person name="Huntemann M."/>
            <person name="Mavromatis K."/>
            <person name="Mikhailova N."/>
            <person name="Pati A."/>
            <person name="Chen A."/>
            <person name="Palaniappan K."/>
            <person name="Land M."/>
            <person name="Hauser L."/>
            <person name="Brambilla E.M."/>
            <person name="Rohde M."/>
            <person name="Verbarg S."/>
            <person name="Goker M."/>
            <person name="Bristow J."/>
            <person name="Eisen J.A."/>
            <person name="Markowitz V."/>
            <person name="Hugenholtz P."/>
            <person name="Kyrpides N.C."/>
            <person name="Klenk H.P."/>
            <person name="Woyke T."/>
        </authorList>
    </citation>
    <scope>NUCLEOTIDE SEQUENCE [LARGE SCALE GENOMIC DNA]</scope>
    <source>
        <strain evidence="3">ATCC 27775 / DSM 1100 / LMG 10767 / O</strain>
    </source>
</reference>
<proteinExistence type="predicted"/>
<dbReference type="RefSeq" id="WP_013763559.1">
    <property type="nucleotide sequence ID" value="NC_015510.1"/>
</dbReference>
<evidence type="ECO:0008006" key="4">
    <source>
        <dbReference type="Google" id="ProtNLM"/>
    </source>
</evidence>
<dbReference type="HOGENOM" id="CLU_087931_0_0_10"/>
<sequence length="211" mass="23003">MKISLLSAFLLMLCCACQPAGQSPKAEAIGDGRQKAGGDFLLVPGKRIGPLYAEHSLENDLVQTFGPQNVKRQDIYLGEGAQAPGFVIFGDTRNEVEVYYDSSLVKDRPAFLRISQEGTDWKTVEGISIGTSLAELEKINGKPITFLGFGWDYGGAVSNWNGGKMNPDLMIVLNDTRNATPESLLGDREILSTNPEVDAKRIKVSIINLRL</sequence>
<evidence type="ECO:0000256" key="1">
    <source>
        <dbReference type="SAM" id="SignalP"/>
    </source>
</evidence>
<dbReference type="eggNOG" id="COG0457">
    <property type="taxonomic scope" value="Bacteria"/>
</dbReference>
<dbReference type="EMBL" id="CP002691">
    <property type="protein sequence ID" value="AEE49004.1"/>
    <property type="molecule type" value="Genomic_DNA"/>
</dbReference>
<dbReference type="KEGG" id="hhy:Halhy_1106"/>
<reference key="2">
    <citation type="submission" date="2011-04" db="EMBL/GenBank/DDBJ databases">
        <title>Complete sequence of chromosome of Haliscomenobacter hydrossis DSM 1100.</title>
        <authorList>
            <consortium name="US DOE Joint Genome Institute (JGI-PGF)"/>
            <person name="Lucas S."/>
            <person name="Han J."/>
            <person name="Lapidus A."/>
            <person name="Bruce D."/>
            <person name="Goodwin L."/>
            <person name="Pitluck S."/>
            <person name="Peters L."/>
            <person name="Kyrpides N."/>
            <person name="Mavromatis K."/>
            <person name="Ivanova N."/>
            <person name="Ovchinnikova G."/>
            <person name="Pagani I."/>
            <person name="Daligault H."/>
            <person name="Detter J.C."/>
            <person name="Han C."/>
            <person name="Land M."/>
            <person name="Hauser L."/>
            <person name="Markowitz V."/>
            <person name="Cheng J.-F."/>
            <person name="Hugenholtz P."/>
            <person name="Woyke T."/>
            <person name="Wu D."/>
            <person name="Verbarg S."/>
            <person name="Frueling A."/>
            <person name="Brambilla E."/>
            <person name="Klenk H.-P."/>
            <person name="Eisen J.A."/>
        </authorList>
    </citation>
    <scope>NUCLEOTIDE SEQUENCE</scope>
    <source>
        <strain>DSM 1100</strain>
    </source>
</reference>
<organism evidence="2 3">
    <name type="scientific">Haliscomenobacter hydrossis (strain ATCC 27775 / DSM 1100 / LMG 10767 / O)</name>
    <dbReference type="NCBI Taxonomy" id="760192"/>
    <lineage>
        <taxon>Bacteria</taxon>
        <taxon>Pseudomonadati</taxon>
        <taxon>Bacteroidota</taxon>
        <taxon>Saprospiria</taxon>
        <taxon>Saprospirales</taxon>
        <taxon>Haliscomenobacteraceae</taxon>
        <taxon>Haliscomenobacter</taxon>
    </lineage>
</organism>
<evidence type="ECO:0000313" key="2">
    <source>
        <dbReference type="EMBL" id="AEE49004.1"/>
    </source>
</evidence>
<keyword evidence="3" id="KW-1185">Reference proteome</keyword>
<dbReference type="AlphaFoldDB" id="F4KRL5"/>
<protein>
    <recommendedName>
        <fullName evidence="4">Lipoprotein</fullName>
    </recommendedName>
</protein>
<keyword evidence="1" id="KW-0732">Signal</keyword>
<dbReference type="OrthoDB" id="1144014at2"/>
<feature type="signal peptide" evidence="1">
    <location>
        <begin position="1"/>
        <end position="20"/>
    </location>
</feature>